<feature type="compositionally biased region" description="Pro residues" evidence="1">
    <location>
        <begin position="40"/>
        <end position="54"/>
    </location>
</feature>
<dbReference type="Proteomes" id="UP000292082">
    <property type="component" value="Unassembled WGS sequence"/>
</dbReference>
<keyword evidence="3" id="KW-1185">Reference proteome</keyword>
<feature type="compositionally biased region" description="Basic and acidic residues" evidence="1">
    <location>
        <begin position="320"/>
        <end position="338"/>
    </location>
</feature>
<reference evidence="2 3" key="1">
    <citation type="submission" date="2019-01" db="EMBL/GenBank/DDBJ databases">
        <title>Draft genome sequences of three monokaryotic isolates of the white-rot basidiomycete fungus Dichomitus squalens.</title>
        <authorList>
            <consortium name="DOE Joint Genome Institute"/>
            <person name="Lopez S.C."/>
            <person name="Andreopoulos B."/>
            <person name="Pangilinan J."/>
            <person name="Lipzen A."/>
            <person name="Riley R."/>
            <person name="Ahrendt S."/>
            <person name="Ng V."/>
            <person name="Barry K."/>
            <person name="Daum C."/>
            <person name="Grigoriev I.V."/>
            <person name="Hilden K.S."/>
            <person name="Makela M.R."/>
            <person name="de Vries R.P."/>
        </authorList>
    </citation>
    <scope>NUCLEOTIDE SEQUENCE [LARGE SCALE GENOMIC DNA]</scope>
    <source>
        <strain evidence="2 3">CBS 464.89</strain>
    </source>
</reference>
<sequence>MSLSRRPTVGLPSNPRARSSIASQARSDIPSRPPSSASQRPPPSQYSTPPPLPSTPRTLRHQRSAVALPARPTTGSVRSRSLDRRAEQRNGPSREVAPPLPSLPRGPRIGADTPRGRAPIPAATHTASRSDDYGTYRRNEDPLSDSASSSGGSEGFVGSPASSRTSMDEMDMEDKMEGKLPAGFGSSLWGSIAGVAGNLTISVSKAWSSKVAIMSGEETPVGGESRLTRAMKAYHIEKARDPADLPDWLFDERERGVRSYKTTAGAPEQKLNAAEETRPSDLPRPITTVRQDQPLPPPRIARGPTLADRKAGAPPLESRAGSEEHVTKSMNRLRELRDAKRRAKVRFDGDEDEEMIPAPREPAPAARPPPEPSFPVQPPRRPSGNMPAPLGASLGGRGRQPSTRIGLPSGVRPVRA</sequence>
<feature type="compositionally biased region" description="Pro residues" evidence="1">
    <location>
        <begin position="359"/>
        <end position="381"/>
    </location>
</feature>
<gene>
    <name evidence="2" type="ORF">BD310DRAFT_837259</name>
</gene>
<feature type="compositionally biased region" description="Low complexity" evidence="1">
    <location>
        <begin position="16"/>
        <end position="27"/>
    </location>
</feature>
<accession>A0A4Q9QG78</accession>
<name>A0A4Q9QG78_9APHY</name>
<proteinExistence type="predicted"/>
<protein>
    <submittedName>
        <fullName evidence="2">Uncharacterized protein</fullName>
    </submittedName>
</protein>
<organism evidence="2 3">
    <name type="scientific">Dichomitus squalens</name>
    <dbReference type="NCBI Taxonomy" id="114155"/>
    <lineage>
        <taxon>Eukaryota</taxon>
        <taxon>Fungi</taxon>
        <taxon>Dikarya</taxon>
        <taxon>Basidiomycota</taxon>
        <taxon>Agaricomycotina</taxon>
        <taxon>Agaricomycetes</taxon>
        <taxon>Polyporales</taxon>
        <taxon>Polyporaceae</taxon>
        <taxon>Dichomitus</taxon>
    </lineage>
</organism>
<feature type="compositionally biased region" description="Low complexity" evidence="1">
    <location>
        <begin position="144"/>
        <end position="159"/>
    </location>
</feature>
<dbReference type="AlphaFoldDB" id="A0A4Q9QG78"/>
<feature type="compositionally biased region" description="Basic and acidic residues" evidence="1">
    <location>
        <begin position="128"/>
        <end position="141"/>
    </location>
</feature>
<feature type="region of interest" description="Disordered" evidence="1">
    <location>
        <begin position="1"/>
        <end position="178"/>
    </location>
</feature>
<evidence type="ECO:0000313" key="3">
    <source>
        <dbReference type="Proteomes" id="UP000292082"/>
    </source>
</evidence>
<evidence type="ECO:0000256" key="1">
    <source>
        <dbReference type="SAM" id="MobiDB-lite"/>
    </source>
</evidence>
<dbReference type="EMBL" id="ML145084">
    <property type="protein sequence ID" value="TBU65914.1"/>
    <property type="molecule type" value="Genomic_DNA"/>
</dbReference>
<evidence type="ECO:0000313" key="2">
    <source>
        <dbReference type="EMBL" id="TBU65914.1"/>
    </source>
</evidence>
<feature type="region of interest" description="Disordered" evidence="1">
    <location>
        <begin position="257"/>
        <end position="416"/>
    </location>
</feature>